<evidence type="ECO:0000256" key="5">
    <source>
        <dbReference type="ARBA" id="ARBA00022729"/>
    </source>
</evidence>
<comment type="caution">
    <text evidence="12">The sequence shown here is derived from an EMBL/GenBank/DDBJ whole genome shotgun (WGS) entry which is preliminary data.</text>
</comment>
<keyword evidence="3" id="KW-0964">Secreted</keyword>
<proteinExistence type="inferred from homology"/>
<dbReference type="PROSITE" id="PS51892">
    <property type="entry name" value="SUBTILASE"/>
    <property type="match status" value="1"/>
</dbReference>
<gene>
    <name evidence="12" type="ORF">CFN78_26595</name>
</gene>
<evidence type="ECO:0000313" key="12">
    <source>
        <dbReference type="EMBL" id="OZM70192.1"/>
    </source>
</evidence>
<dbReference type="InParanoid" id="A0A263CVM4"/>
<dbReference type="InterPro" id="IPR023828">
    <property type="entry name" value="Peptidase_S8_Ser-AS"/>
</dbReference>
<keyword evidence="13" id="KW-1185">Reference proteome</keyword>
<evidence type="ECO:0000256" key="3">
    <source>
        <dbReference type="ARBA" id="ARBA00022525"/>
    </source>
</evidence>
<dbReference type="InterPro" id="IPR015500">
    <property type="entry name" value="Peptidase_S8_subtilisin-rel"/>
</dbReference>
<dbReference type="PROSITE" id="PS00138">
    <property type="entry name" value="SUBTILASE_SER"/>
    <property type="match status" value="1"/>
</dbReference>
<dbReference type="Gene3D" id="3.40.50.200">
    <property type="entry name" value="Peptidase S8/S53 domain"/>
    <property type="match status" value="1"/>
</dbReference>
<dbReference type="FunFam" id="3.40.50.200:FF:000022">
    <property type="entry name" value="Extracellular protease"/>
    <property type="match status" value="1"/>
</dbReference>
<comment type="similarity">
    <text evidence="2 9">Belongs to the peptidase S8 family.</text>
</comment>
<dbReference type="PANTHER" id="PTHR43806">
    <property type="entry name" value="PEPTIDASE S8"/>
    <property type="match status" value="1"/>
</dbReference>
<keyword evidence="7 9" id="KW-0720">Serine protease</keyword>
<evidence type="ECO:0000259" key="11">
    <source>
        <dbReference type="Pfam" id="PF00082"/>
    </source>
</evidence>
<protein>
    <submittedName>
        <fullName evidence="12">Protease</fullName>
    </submittedName>
</protein>
<dbReference type="GO" id="GO:0004252">
    <property type="term" value="F:serine-type endopeptidase activity"/>
    <property type="evidence" value="ECO:0007669"/>
    <property type="project" value="UniProtKB-UniRule"/>
</dbReference>
<dbReference type="PANTHER" id="PTHR43806:SF11">
    <property type="entry name" value="CEREVISIN-RELATED"/>
    <property type="match status" value="1"/>
</dbReference>
<dbReference type="EMBL" id="NKYE01000023">
    <property type="protein sequence ID" value="OZM70192.1"/>
    <property type="molecule type" value="Genomic_DNA"/>
</dbReference>
<dbReference type="InterPro" id="IPR036852">
    <property type="entry name" value="Peptidase_S8/S53_dom_sf"/>
</dbReference>
<evidence type="ECO:0000256" key="1">
    <source>
        <dbReference type="ARBA" id="ARBA00004613"/>
    </source>
</evidence>
<name>A0A263CVM4_9PSEU</name>
<dbReference type="InterPro" id="IPR034176">
    <property type="entry name" value="Peptidases_S8_13"/>
</dbReference>
<dbReference type="InterPro" id="IPR050131">
    <property type="entry name" value="Peptidase_S8_subtilisin-like"/>
</dbReference>
<feature type="active site" description="Charge relay system" evidence="9">
    <location>
        <position position="178"/>
    </location>
</feature>
<dbReference type="GO" id="GO:0006508">
    <property type="term" value="P:proteolysis"/>
    <property type="evidence" value="ECO:0007669"/>
    <property type="project" value="UniProtKB-KW"/>
</dbReference>
<feature type="active site" description="Charge relay system" evidence="9">
    <location>
        <position position="117"/>
    </location>
</feature>
<evidence type="ECO:0000256" key="4">
    <source>
        <dbReference type="ARBA" id="ARBA00022670"/>
    </source>
</evidence>
<keyword evidence="6 9" id="KW-0378">Hydrolase</keyword>
<sequence length="431" mass="42728">MVAYKSGDAAKVERDAAGTASAATGAATFQRRTATGAAVVDLGTSDAGAVDAALAGFRADPDVAYVEVDQRLTALAAPDDPEYPKQWDFSEAAAGMNVPGAWDAGATGEGAVVAVLDTGYAAHSDVEGNVLPGYDMIADPVTARDNDGRDANAADEGDWAEADGACGPDSKRTNSSWHGTHVAGTVAATANNAVGVAGVAHTAKVQPVRVLGRCGGMTSDIADGIVWASGGEVEGLPVNPTPAKVINLSLGGPGVCGVTTQAAIDGAVARGTSVVVAAGNSDQDTSLFTPANCNNVITVGASNRAGDKAFYSNWGELVDVTAPGGQIREESDTPGTITTPENGILSTVNLGETTPGDEGYKPMMGTSMAAPHVAGLAALMLGKDAELAPAAVEDLLKANARPIPGVCAEGCGAGLADATKTVAAVGATAAP</sequence>
<evidence type="ECO:0000256" key="7">
    <source>
        <dbReference type="ARBA" id="ARBA00022825"/>
    </source>
</evidence>
<feature type="domain" description="Peptidase S8/S53" evidence="11">
    <location>
        <begin position="108"/>
        <end position="401"/>
    </location>
</feature>
<reference evidence="12 13" key="1">
    <citation type="submission" date="2017-07" db="EMBL/GenBank/DDBJ databases">
        <title>Amycolatopsis antarcticus sp. nov., isolated from the surface of an Antarcticus brown macroalga.</title>
        <authorList>
            <person name="Wang J."/>
            <person name="Leiva S."/>
            <person name="Huang J."/>
            <person name="Huang Y."/>
        </authorList>
    </citation>
    <scope>NUCLEOTIDE SEQUENCE [LARGE SCALE GENOMIC DNA]</scope>
    <source>
        <strain evidence="12 13">AU-G6</strain>
    </source>
</reference>
<dbReference type="Pfam" id="PF00082">
    <property type="entry name" value="Peptidase_S8"/>
    <property type="match status" value="1"/>
</dbReference>
<dbReference type="CDD" id="cd07496">
    <property type="entry name" value="Peptidases_S8_13"/>
    <property type="match status" value="1"/>
</dbReference>
<dbReference type="Proteomes" id="UP000242444">
    <property type="component" value="Unassembled WGS sequence"/>
</dbReference>
<evidence type="ECO:0000256" key="8">
    <source>
        <dbReference type="ARBA" id="ARBA00023145"/>
    </source>
</evidence>
<dbReference type="InterPro" id="IPR000209">
    <property type="entry name" value="Peptidase_S8/S53_dom"/>
</dbReference>
<dbReference type="InterPro" id="IPR022398">
    <property type="entry name" value="Peptidase_S8_His-AS"/>
</dbReference>
<dbReference type="PRINTS" id="PR00723">
    <property type="entry name" value="SUBTILISIN"/>
</dbReference>
<feature type="region of interest" description="Disordered" evidence="10">
    <location>
        <begin position="145"/>
        <end position="176"/>
    </location>
</feature>
<evidence type="ECO:0000256" key="10">
    <source>
        <dbReference type="SAM" id="MobiDB-lite"/>
    </source>
</evidence>
<evidence type="ECO:0000256" key="9">
    <source>
        <dbReference type="PROSITE-ProRule" id="PRU01240"/>
    </source>
</evidence>
<keyword evidence="8" id="KW-0865">Zymogen</keyword>
<feature type="active site" description="Charge relay system" evidence="9">
    <location>
        <position position="367"/>
    </location>
</feature>
<comment type="subcellular location">
    <subcellularLocation>
        <location evidence="1">Secreted</location>
    </subcellularLocation>
</comment>
<organism evidence="12 13">
    <name type="scientific">Amycolatopsis antarctica</name>
    <dbReference type="NCBI Taxonomy" id="1854586"/>
    <lineage>
        <taxon>Bacteria</taxon>
        <taxon>Bacillati</taxon>
        <taxon>Actinomycetota</taxon>
        <taxon>Actinomycetes</taxon>
        <taxon>Pseudonocardiales</taxon>
        <taxon>Pseudonocardiaceae</taxon>
        <taxon>Amycolatopsis</taxon>
    </lineage>
</organism>
<dbReference type="OrthoDB" id="9814383at2"/>
<evidence type="ECO:0000256" key="2">
    <source>
        <dbReference type="ARBA" id="ARBA00011073"/>
    </source>
</evidence>
<dbReference type="AlphaFoldDB" id="A0A263CVM4"/>
<evidence type="ECO:0000256" key="6">
    <source>
        <dbReference type="ARBA" id="ARBA00022801"/>
    </source>
</evidence>
<keyword evidence="5" id="KW-0732">Signal</keyword>
<dbReference type="SUPFAM" id="SSF52743">
    <property type="entry name" value="Subtilisin-like"/>
    <property type="match status" value="1"/>
</dbReference>
<keyword evidence="4 9" id="KW-0645">Protease</keyword>
<accession>A0A263CVM4</accession>
<dbReference type="GO" id="GO:0005576">
    <property type="term" value="C:extracellular region"/>
    <property type="evidence" value="ECO:0007669"/>
    <property type="project" value="UniProtKB-SubCell"/>
</dbReference>
<dbReference type="PROSITE" id="PS00137">
    <property type="entry name" value="SUBTILASE_HIS"/>
    <property type="match status" value="1"/>
</dbReference>
<evidence type="ECO:0000313" key="13">
    <source>
        <dbReference type="Proteomes" id="UP000242444"/>
    </source>
</evidence>